<dbReference type="Pfam" id="PF00800">
    <property type="entry name" value="PDT"/>
    <property type="match status" value="2"/>
</dbReference>
<dbReference type="SUPFAM" id="SSF53850">
    <property type="entry name" value="Periplasmic binding protein-like II"/>
    <property type="match status" value="2"/>
</dbReference>
<evidence type="ECO:0000256" key="6">
    <source>
        <dbReference type="ARBA" id="ARBA00023239"/>
    </source>
</evidence>
<feature type="domain" description="ACT" evidence="10">
    <location>
        <begin position="271"/>
        <end position="351"/>
    </location>
</feature>
<keyword evidence="12" id="KW-1185">Reference proteome</keyword>
<evidence type="ECO:0000256" key="1">
    <source>
        <dbReference type="ARBA" id="ARBA00004741"/>
    </source>
</evidence>
<dbReference type="PANTHER" id="PTHR21022:SF19">
    <property type="entry name" value="PREPHENATE DEHYDRATASE-RELATED"/>
    <property type="match status" value="1"/>
</dbReference>
<dbReference type="CDD" id="cd04905">
    <property type="entry name" value="ACT_CM-PDT"/>
    <property type="match status" value="1"/>
</dbReference>
<feature type="compositionally biased region" description="Polar residues" evidence="8">
    <location>
        <begin position="137"/>
        <end position="146"/>
    </location>
</feature>
<dbReference type="InterPro" id="IPR002912">
    <property type="entry name" value="ACT_dom"/>
</dbReference>
<reference evidence="11" key="1">
    <citation type="journal article" date="2020" name="Mol. Plant Microbe Interact.">
        <title>Genome Sequence of the Biocontrol Agent Coniothyrium minitans strain Conio (IMI 134523).</title>
        <authorList>
            <person name="Patel D."/>
            <person name="Shittu T.A."/>
            <person name="Baroncelli R."/>
            <person name="Muthumeenakshi S."/>
            <person name="Osborne T.H."/>
            <person name="Janganan T.K."/>
            <person name="Sreenivasaprasad S."/>
        </authorList>
    </citation>
    <scope>NUCLEOTIDE SEQUENCE</scope>
    <source>
        <strain evidence="11">Conio</strain>
    </source>
</reference>
<dbReference type="InterPro" id="IPR045865">
    <property type="entry name" value="ACT-like_dom_sf"/>
</dbReference>
<comment type="pathway">
    <text evidence="1">Amino-acid biosynthesis; L-phenylalanine biosynthesis; phenylpyruvate from prephenate: step 1/1.</text>
</comment>
<dbReference type="Gene3D" id="3.40.190.10">
    <property type="entry name" value="Periplasmic binding protein-like II"/>
    <property type="match status" value="2"/>
</dbReference>
<dbReference type="FunFam" id="3.40.190.10:FF:000034">
    <property type="entry name" value="Chorismate mutase/prephenate dehydratase"/>
    <property type="match status" value="1"/>
</dbReference>
<evidence type="ECO:0000313" key="11">
    <source>
        <dbReference type="EMBL" id="KAF9734095.1"/>
    </source>
</evidence>
<organism evidence="11 12">
    <name type="scientific">Paraphaeosphaeria minitans</name>
    <dbReference type="NCBI Taxonomy" id="565426"/>
    <lineage>
        <taxon>Eukaryota</taxon>
        <taxon>Fungi</taxon>
        <taxon>Dikarya</taxon>
        <taxon>Ascomycota</taxon>
        <taxon>Pezizomycotina</taxon>
        <taxon>Dothideomycetes</taxon>
        <taxon>Pleosporomycetidae</taxon>
        <taxon>Pleosporales</taxon>
        <taxon>Massarineae</taxon>
        <taxon>Didymosphaeriaceae</taxon>
        <taxon>Paraphaeosphaeria</taxon>
    </lineage>
</organism>
<protein>
    <recommendedName>
        <fullName evidence="2">prephenate dehydratase</fullName>
        <ecNumber evidence="2">4.2.1.51</ecNumber>
    </recommendedName>
</protein>
<dbReference type="OrthoDB" id="983542at2759"/>
<evidence type="ECO:0000256" key="3">
    <source>
        <dbReference type="ARBA" id="ARBA00022605"/>
    </source>
</evidence>
<evidence type="ECO:0000256" key="8">
    <source>
        <dbReference type="SAM" id="MobiDB-lite"/>
    </source>
</evidence>
<evidence type="ECO:0000256" key="5">
    <source>
        <dbReference type="ARBA" id="ARBA00023222"/>
    </source>
</evidence>
<dbReference type="GO" id="GO:0005737">
    <property type="term" value="C:cytoplasm"/>
    <property type="evidence" value="ECO:0007669"/>
    <property type="project" value="TreeGrafter"/>
</dbReference>
<feature type="domain" description="Prephenate dehydratase" evidence="9">
    <location>
        <begin position="14"/>
        <end position="249"/>
    </location>
</feature>
<evidence type="ECO:0000256" key="2">
    <source>
        <dbReference type="ARBA" id="ARBA00013147"/>
    </source>
</evidence>
<dbReference type="AlphaFoldDB" id="A0A9P6KPJ7"/>
<proteinExistence type="predicted"/>
<dbReference type="GO" id="GO:0004664">
    <property type="term" value="F:prephenate dehydratase activity"/>
    <property type="evidence" value="ECO:0007669"/>
    <property type="project" value="UniProtKB-EC"/>
</dbReference>
<keyword evidence="4" id="KW-0057">Aromatic amino acid biosynthesis</keyword>
<dbReference type="Gene3D" id="3.30.70.260">
    <property type="match status" value="1"/>
</dbReference>
<evidence type="ECO:0000313" key="12">
    <source>
        <dbReference type="Proteomes" id="UP000756921"/>
    </source>
</evidence>
<dbReference type="SUPFAM" id="SSF55021">
    <property type="entry name" value="ACT-like"/>
    <property type="match status" value="1"/>
</dbReference>
<evidence type="ECO:0000259" key="9">
    <source>
        <dbReference type="PROSITE" id="PS51171"/>
    </source>
</evidence>
<dbReference type="PROSITE" id="PS51171">
    <property type="entry name" value="PREPHENATE_DEHYDR_3"/>
    <property type="match status" value="1"/>
</dbReference>
<gene>
    <name evidence="11" type="ORF">PMIN01_08438</name>
</gene>
<comment type="caution">
    <text evidence="11">The sequence shown here is derived from an EMBL/GenBank/DDBJ whole genome shotgun (WGS) entry which is preliminary data.</text>
</comment>
<keyword evidence="5" id="KW-0584">Phenylalanine biosynthesis</keyword>
<dbReference type="CDD" id="cd13532">
    <property type="entry name" value="PBP2_PDT_like"/>
    <property type="match status" value="1"/>
</dbReference>
<dbReference type="GO" id="GO:0009094">
    <property type="term" value="P:L-phenylalanine biosynthetic process"/>
    <property type="evidence" value="ECO:0007669"/>
    <property type="project" value="UniProtKB-KW"/>
</dbReference>
<feature type="region of interest" description="Disordered" evidence="8">
    <location>
        <begin position="110"/>
        <end position="160"/>
    </location>
</feature>
<dbReference type="EC" id="4.2.1.51" evidence="2"/>
<evidence type="ECO:0000256" key="7">
    <source>
        <dbReference type="ARBA" id="ARBA00047848"/>
    </source>
</evidence>
<keyword evidence="3" id="KW-0028">Amino-acid biosynthesis</keyword>
<dbReference type="EMBL" id="WJXW01000008">
    <property type="protein sequence ID" value="KAF9734095.1"/>
    <property type="molecule type" value="Genomic_DNA"/>
</dbReference>
<dbReference type="PROSITE" id="PS51671">
    <property type="entry name" value="ACT"/>
    <property type="match status" value="1"/>
</dbReference>
<dbReference type="Proteomes" id="UP000756921">
    <property type="component" value="Unassembled WGS sequence"/>
</dbReference>
<evidence type="ECO:0000256" key="4">
    <source>
        <dbReference type="ARBA" id="ARBA00023141"/>
    </source>
</evidence>
<comment type="catalytic activity">
    <reaction evidence="7">
        <text>prephenate + H(+) = 3-phenylpyruvate + CO2 + H2O</text>
        <dbReference type="Rhea" id="RHEA:21648"/>
        <dbReference type="ChEBI" id="CHEBI:15377"/>
        <dbReference type="ChEBI" id="CHEBI:15378"/>
        <dbReference type="ChEBI" id="CHEBI:16526"/>
        <dbReference type="ChEBI" id="CHEBI:18005"/>
        <dbReference type="ChEBI" id="CHEBI:29934"/>
        <dbReference type="EC" id="4.2.1.51"/>
    </reaction>
</comment>
<sequence length="451" mass="48638">MSGEPEASEAQKPVVTFLGPVASYTHQATLSAFPNSTHTLTPTITIEDVFASVQSGTAARGVVPFENSSNGSVVFTLDLFADVRAKYPDIVVCAESYVAVQHCLLGHAESRSDHQDATPSSVGGAASRTGTGVIPSPLSSGTATPTPSLPRPTKPTARPLSDLSRITKLYSHPQAWGQCKVFLDTYLKGVERQDVSSTSRAAQMAAEDGSGQSAAVSSAFAAEVCGLGVLARGIEDAADNTTRFFVIKRRGGEDEDDDDDAAGEPEWKSLVSFTVDHANPGSLAHSLAVFETHALNLTSINTRPSGEENWKYIFFVEFKGRRRDAATRGGGPVDEALRELDAVCRSNLPPQPLQFPQHDQVRIQKPIHALPHARLLVLVQRPVLDAARRDAFLEADVGQTVDGCGDWTVRFCFWFPCVFAFFACGIGKGNREGKREKDNEGKGRESKRECY</sequence>
<keyword evidence="6" id="KW-0456">Lyase</keyword>
<accession>A0A9P6KPJ7</accession>
<feature type="region of interest" description="Disordered" evidence="8">
    <location>
        <begin position="430"/>
        <end position="451"/>
    </location>
</feature>
<evidence type="ECO:0000259" key="10">
    <source>
        <dbReference type="PROSITE" id="PS51671"/>
    </source>
</evidence>
<dbReference type="InterPro" id="IPR001086">
    <property type="entry name" value="Preph_deHydtase"/>
</dbReference>
<dbReference type="PANTHER" id="PTHR21022">
    <property type="entry name" value="PREPHENATE DEHYDRATASE P PROTEIN"/>
    <property type="match status" value="1"/>
</dbReference>
<name>A0A9P6KPJ7_9PLEO</name>